<evidence type="ECO:0000313" key="4">
    <source>
        <dbReference type="EMBL" id="SDP33641.1"/>
    </source>
</evidence>
<dbReference type="Proteomes" id="UP000182412">
    <property type="component" value="Unassembled WGS sequence"/>
</dbReference>
<evidence type="ECO:0000256" key="2">
    <source>
        <dbReference type="SAM" id="SignalP"/>
    </source>
</evidence>
<keyword evidence="1" id="KW-0175">Coiled coil</keyword>
<feature type="chain" id="PRO_5010343387" evidence="2">
    <location>
        <begin position="24"/>
        <end position="490"/>
    </location>
</feature>
<dbReference type="PANTHER" id="PTHR43308:SF1">
    <property type="entry name" value="OUTER MEMBRANE PROTEIN ALPHA"/>
    <property type="match status" value="1"/>
</dbReference>
<dbReference type="RefSeq" id="WP_074572229.1">
    <property type="nucleotide sequence ID" value="NZ_FNJQ01000014.1"/>
</dbReference>
<dbReference type="InterPro" id="IPR051465">
    <property type="entry name" value="Cell_Envelope_Struct_Comp"/>
</dbReference>
<dbReference type="EMBL" id="FNJQ01000014">
    <property type="protein sequence ID" value="SDP33641.1"/>
    <property type="molecule type" value="Genomic_DNA"/>
</dbReference>
<keyword evidence="2" id="KW-0732">Signal</keyword>
<dbReference type="AlphaFoldDB" id="A0A1H0RVM8"/>
<accession>A0A1H0RVM8</accession>
<name>A0A1H0RVM8_SELRU</name>
<reference evidence="4 5" key="1">
    <citation type="submission" date="2016-10" db="EMBL/GenBank/DDBJ databases">
        <authorList>
            <person name="de Groot N.N."/>
        </authorList>
    </citation>
    <scope>NUCLEOTIDE SEQUENCE [LARGE SCALE GENOMIC DNA]</scope>
    <source>
        <strain evidence="4 5">S137</strain>
    </source>
</reference>
<organism evidence="4 5">
    <name type="scientific">Selenomonas ruminantium</name>
    <dbReference type="NCBI Taxonomy" id="971"/>
    <lineage>
        <taxon>Bacteria</taxon>
        <taxon>Bacillati</taxon>
        <taxon>Bacillota</taxon>
        <taxon>Negativicutes</taxon>
        <taxon>Selenomonadales</taxon>
        <taxon>Selenomonadaceae</taxon>
        <taxon>Selenomonas</taxon>
    </lineage>
</organism>
<dbReference type="PANTHER" id="PTHR43308">
    <property type="entry name" value="OUTER MEMBRANE PROTEIN ALPHA-RELATED"/>
    <property type="match status" value="1"/>
</dbReference>
<gene>
    <name evidence="4" type="ORF">SAMN05216366_11434</name>
</gene>
<sequence length="490" mass="53930">MKKTLSATLGAALLVGMTSTTFAATNPFSDVPADHWAYDAVTQLANDGVIEGYGDTTFKGNRNITRYEMAQMVAKAMAKNTSGADKALVDKLAAEFAEELNNLGVRVANLERNADKVKWNGEARYTYTSDRYDLIKSGNELLARLPGLPIPNNVLGKSKKNNDKVLFRLQPTAEVNSHWKVKARLDATNNMQSDESGNVSLKRIWAEGNYGKFTAKLGKLPMSVDSDLLFDDEYSGAQLEYGKDVKVTVGAGRWDLKRLGAVSFADSVIGDSDTIQRALRADSVSKIPQVEDKSKADYQVIGVQYDKGGKFSGGVAFHHLKNEIFNFTSMSNIRKLMAGEKIKDKDAYIWSVNAAYKFDKNSKLKLNYAQNTKADSSLGTANFVPVDLAKLNGADKAYSIEYDYKGAVPANRGSWGAYVAYRHLGAFVAADPSYDGIKWAERGWELGANYTVAKNVVTTVKYAQGKQLFDNQIGLDNGVKRIFGRVQFFF</sequence>
<feature type="coiled-coil region" evidence="1">
    <location>
        <begin position="93"/>
        <end position="120"/>
    </location>
</feature>
<dbReference type="InterPro" id="IPR001119">
    <property type="entry name" value="SLH_dom"/>
</dbReference>
<feature type="signal peptide" evidence="2">
    <location>
        <begin position="1"/>
        <end position="23"/>
    </location>
</feature>
<evidence type="ECO:0000313" key="5">
    <source>
        <dbReference type="Proteomes" id="UP000182412"/>
    </source>
</evidence>
<dbReference type="Pfam" id="PF00395">
    <property type="entry name" value="SLH"/>
    <property type="match status" value="1"/>
</dbReference>
<dbReference type="SUPFAM" id="SSF56935">
    <property type="entry name" value="Porins"/>
    <property type="match status" value="1"/>
</dbReference>
<dbReference type="PROSITE" id="PS51272">
    <property type="entry name" value="SLH"/>
    <property type="match status" value="1"/>
</dbReference>
<protein>
    <submittedName>
        <fullName evidence="4">S-layer homology domain-containing protein</fullName>
    </submittedName>
</protein>
<evidence type="ECO:0000256" key="1">
    <source>
        <dbReference type="SAM" id="Coils"/>
    </source>
</evidence>
<dbReference type="OrthoDB" id="5845122at2"/>
<feature type="domain" description="SLH" evidence="3">
    <location>
        <begin position="24"/>
        <end position="87"/>
    </location>
</feature>
<proteinExistence type="predicted"/>
<evidence type="ECO:0000259" key="3">
    <source>
        <dbReference type="PROSITE" id="PS51272"/>
    </source>
</evidence>